<name>A0A316V408_9BASI</name>
<organism evidence="2 3">
    <name type="scientific">Jaminaea rosea</name>
    <dbReference type="NCBI Taxonomy" id="1569628"/>
    <lineage>
        <taxon>Eukaryota</taxon>
        <taxon>Fungi</taxon>
        <taxon>Dikarya</taxon>
        <taxon>Basidiomycota</taxon>
        <taxon>Ustilaginomycotina</taxon>
        <taxon>Exobasidiomycetes</taxon>
        <taxon>Microstromatales</taxon>
        <taxon>Microstromatales incertae sedis</taxon>
        <taxon>Jaminaea</taxon>
    </lineage>
</organism>
<protein>
    <submittedName>
        <fullName evidence="2">Uncharacterized protein</fullName>
    </submittedName>
</protein>
<keyword evidence="1" id="KW-0472">Membrane</keyword>
<dbReference type="Proteomes" id="UP000245884">
    <property type="component" value="Unassembled WGS sequence"/>
</dbReference>
<keyword evidence="3" id="KW-1185">Reference proteome</keyword>
<gene>
    <name evidence="2" type="ORF">BDZ90DRAFT_6564</name>
</gene>
<evidence type="ECO:0000313" key="2">
    <source>
        <dbReference type="EMBL" id="PWN30185.1"/>
    </source>
</evidence>
<dbReference type="EMBL" id="KZ819662">
    <property type="protein sequence ID" value="PWN30185.1"/>
    <property type="molecule type" value="Genomic_DNA"/>
</dbReference>
<evidence type="ECO:0000256" key="1">
    <source>
        <dbReference type="SAM" id="Phobius"/>
    </source>
</evidence>
<keyword evidence="1" id="KW-1133">Transmembrane helix</keyword>
<accession>A0A316V408</accession>
<reference evidence="2 3" key="1">
    <citation type="journal article" date="2018" name="Mol. Biol. Evol.">
        <title>Broad Genomic Sampling Reveals a Smut Pathogenic Ancestry of the Fungal Clade Ustilaginomycotina.</title>
        <authorList>
            <person name="Kijpornyongpan T."/>
            <person name="Mondo S.J."/>
            <person name="Barry K."/>
            <person name="Sandor L."/>
            <person name="Lee J."/>
            <person name="Lipzen A."/>
            <person name="Pangilinan J."/>
            <person name="LaButti K."/>
            <person name="Hainaut M."/>
            <person name="Henrissat B."/>
            <person name="Grigoriev I.V."/>
            <person name="Spatafora J.W."/>
            <person name="Aime M.C."/>
        </authorList>
    </citation>
    <scope>NUCLEOTIDE SEQUENCE [LARGE SCALE GENOMIC DNA]</scope>
    <source>
        <strain evidence="2 3">MCA 5214</strain>
    </source>
</reference>
<evidence type="ECO:0000313" key="3">
    <source>
        <dbReference type="Proteomes" id="UP000245884"/>
    </source>
</evidence>
<dbReference type="AlphaFoldDB" id="A0A316V408"/>
<proteinExistence type="predicted"/>
<keyword evidence="1" id="KW-0812">Transmembrane</keyword>
<dbReference type="GeneID" id="37031577"/>
<feature type="transmembrane region" description="Helical" evidence="1">
    <location>
        <begin position="37"/>
        <end position="60"/>
    </location>
</feature>
<sequence length="105" mass="11777">MTSDPISQHFRSPSIALALPKLPVLVPSPIMRGRGRAIYRVLHPLSLPPCAPFILLLFFLRHLIRPQFPRSFSSPSVHPTFQSDHPTTYSPLLGWPAYHACKSPV</sequence>
<dbReference type="RefSeq" id="XP_025364797.1">
    <property type="nucleotide sequence ID" value="XM_025509754.1"/>
</dbReference>